<organism evidence="2">
    <name type="scientific">Triticum urartu</name>
    <name type="common">Red wild einkorn</name>
    <name type="synonym">Crithodium urartu</name>
    <dbReference type="NCBI Taxonomy" id="4572"/>
    <lineage>
        <taxon>Eukaryota</taxon>
        <taxon>Viridiplantae</taxon>
        <taxon>Streptophyta</taxon>
        <taxon>Embryophyta</taxon>
        <taxon>Tracheophyta</taxon>
        <taxon>Spermatophyta</taxon>
        <taxon>Magnoliopsida</taxon>
        <taxon>Liliopsida</taxon>
        <taxon>Poales</taxon>
        <taxon>Poaceae</taxon>
        <taxon>BOP clade</taxon>
        <taxon>Pooideae</taxon>
        <taxon>Triticodae</taxon>
        <taxon>Triticeae</taxon>
        <taxon>Triticinae</taxon>
        <taxon>Triticum</taxon>
    </lineage>
</organism>
<name>M8A248_TRIUA</name>
<accession>M8A248</accession>
<dbReference type="EMBL" id="KD032060">
    <property type="protein sequence ID" value="EMS66422.1"/>
    <property type="molecule type" value="Genomic_DNA"/>
</dbReference>
<feature type="compositionally biased region" description="Basic and acidic residues" evidence="1">
    <location>
        <begin position="96"/>
        <end position="106"/>
    </location>
</feature>
<dbReference type="OMA" id="DASECCH"/>
<evidence type="ECO:0000313" key="2">
    <source>
        <dbReference type="EMBL" id="EMS66422.1"/>
    </source>
</evidence>
<proteinExistence type="predicted"/>
<feature type="region of interest" description="Disordered" evidence="1">
    <location>
        <begin position="1"/>
        <end position="34"/>
    </location>
</feature>
<reference evidence="2" key="1">
    <citation type="journal article" date="2013" name="Nature">
        <title>Draft genome of the wheat A-genome progenitor Triticum urartu.</title>
        <authorList>
            <person name="Ling H.Q."/>
            <person name="Zhao S."/>
            <person name="Liu D."/>
            <person name="Wang J."/>
            <person name="Sun H."/>
            <person name="Zhang C."/>
            <person name="Fan H."/>
            <person name="Li D."/>
            <person name="Dong L."/>
            <person name="Tao Y."/>
            <person name="Gao C."/>
            <person name="Wu H."/>
            <person name="Li Y."/>
            <person name="Cui Y."/>
            <person name="Guo X."/>
            <person name="Zheng S."/>
            <person name="Wang B."/>
            <person name="Yu K."/>
            <person name="Liang Q."/>
            <person name="Yang W."/>
            <person name="Lou X."/>
            <person name="Chen J."/>
            <person name="Feng M."/>
            <person name="Jian J."/>
            <person name="Zhang X."/>
            <person name="Luo G."/>
            <person name="Jiang Y."/>
            <person name="Liu J."/>
            <person name="Wang Z."/>
            <person name="Sha Y."/>
            <person name="Zhang B."/>
            <person name="Wu H."/>
            <person name="Tang D."/>
            <person name="Shen Q."/>
            <person name="Xue P."/>
            <person name="Zou S."/>
            <person name="Wang X."/>
            <person name="Liu X."/>
            <person name="Wang F."/>
            <person name="Yang Y."/>
            <person name="An X."/>
            <person name="Dong Z."/>
            <person name="Zhang K."/>
            <person name="Zhang X."/>
            <person name="Luo M.C."/>
            <person name="Dvorak J."/>
            <person name="Tong Y."/>
            <person name="Wang J."/>
            <person name="Yang H."/>
            <person name="Li Z."/>
            <person name="Wang D."/>
            <person name="Zhang A."/>
            <person name="Wang J."/>
        </authorList>
    </citation>
    <scope>NUCLEOTIDE SEQUENCE</scope>
</reference>
<sequence>MASGKSIDAQVEAATSGAPTPTNTTDSSSTFDDASECCHLSPEVIRFLTPDLVSKHIKGEAKMYGRINNNNESDSYQADPYVSCLRNMKESVSYTDNERSNVKAKGDNNAQEDYEPSSSRKKSNSIIILSSNDEDIDA</sequence>
<dbReference type="AlphaFoldDB" id="M8A248"/>
<gene>
    <name evidence="2" type="ORF">TRIUR3_20450</name>
</gene>
<feature type="region of interest" description="Disordered" evidence="1">
    <location>
        <begin position="92"/>
        <end position="138"/>
    </location>
</feature>
<feature type="compositionally biased region" description="Low complexity" evidence="1">
    <location>
        <begin position="20"/>
        <end position="32"/>
    </location>
</feature>
<protein>
    <submittedName>
        <fullName evidence="2">Uncharacterized protein</fullName>
    </submittedName>
</protein>
<evidence type="ECO:0000256" key="1">
    <source>
        <dbReference type="SAM" id="MobiDB-lite"/>
    </source>
</evidence>